<organism evidence="2 3">
    <name type="scientific">Nocardia pseudobrasiliensis</name>
    <dbReference type="NCBI Taxonomy" id="45979"/>
    <lineage>
        <taxon>Bacteria</taxon>
        <taxon>Bacillati</taxon>
        <taxon>Actinomycetota</taxon>
        <taxon>Actinomycetes</taxon>
        <taxon>Mycobacteriales</taxon>
        <taxon>Nocardiaceae</taxon>
        <taxon>Nocardia</taxon>
    </lineage>
</organism>
<dbReference type="RefSeq" id="WP_147288092.1">
    <property type="nucleotide sequence ID" value="NZ_QQBC01000014.1"/>
</dbReference>
<name>A0A370HTS7_9NOCA</name>
<evidence type="ECO:0000256" key="1">
    <source>
        <dbReference type="SAM" id="SignalP"/>
    </source>
</evidence>
<keyword evidence="3" id="KW-1185">Reference proteome</keyword>
<protein>
    <recommendedName>
        <fullName evidence="4">Ig-like domain-containing protein</fullName>
    </recommendedName>
</protein>
<evidence type="ECO:0000313" key="3">
    <source>
        <dbReference type="Proteomes" id="UP000254869"/>
    </source>
</evidence>
<dbReference type="Proteomes" id="UP000254869">
    <property type="component" value="Unassembled WGS sequence"/>
</dbReference>
<evidence type="ECO:0000313" key="2">
    <source>
        <dbReference type="EMBL" id="RDI61361.1"/>
    </source>
</evidence>
<gene>
    <name evidence="2" type="ORF">DFR76_11486</name>
</gene>
<proteinExistence type="predicted"/>
<evidence type="ECO:0008006" key="4">
    <source>
        <dbReference type="Google" id="ProtNLM"/>
    </source>
</evidence>
<dbReference type="AlphaFoldDB" id="A0A370HTS7"/>
<dbReference type="PROSITE" id="PS51318">
    <property type="entry name" value="TAT"/>
    <property type="match status" value="1"/>
</dbReference>
<accession>A0A370HTS7</accession>
<comment type="caution">
    <text evidence="2">The sequence shown here is derived from an EMBL/GenBank/DDBJ whole genome shotgun (WGS) entry which is preliminary data.</text>
</comment>
<dbReference type="EMBL" id="QQBC01000014">
    <property type="protein sequence ID" value="RDI61361.1"/>
    <property type="molecule type" value="Genomic_DNA"/>
</dbReference>
<dbReference type="InterPro" id="IPR006311">
    <property type="entry name" value="TAT_signal"/>
</dbReference>
<keyword evidence="1" id="KW-0732">Signal</keyword>
<feature type="signal peptide" evidence="1">
    <location>
        <begin position="1"/>
        <end position="33"/>
    </location>
</feature>
<reference evidence="2 3" key="1">
    <citation type="submission" date="2018-07" db="EMBL/GenBank/DDBJ databases">
        <title>Genomic Encyclopedia of Type Strains, Phase IV (KMG-IV): sequencing the most valuable type-strain genomes for metagenomic binning, comparative biology and taxonomic classification.</title>
        <authorList>
            <person name="Goeker M."/>
        </authorList>
    </citation>
    <scope>NUCLEOTIDE SEQUENCE [LARGE SCALE GENOMIC DNA]</scope>
    <source>
        <strain evidence="2 3">DSM 44290</strain>
    </source>
</reference>
<sequence length="177" mass="18516">MRRTPAPRIRRAILALPAVTALAIGLAAATAQAEVATAVTRGGPSCLWAGAPYTQGSVVVAGGRSFTCGIDNAAAPHWFRGAPTTQPSTVANPGAYTDPTGLFSGGARQPGTSYTDYCTGNQLIAGTEDIYQAVAHRDGRLYWKAVAPISEWNFDAASQRPEPTWRTGSLCHNGNLT</sequence>
<feature type="chain" id="PRO_5016886090" description="Ig-like domain-containing protein" evidence="1">
    <location>
        <begin position="34"/>
        <end position="177"/>
    </location>
</feature>